<proteinExistence type="predicted"/>
<organism evidence="1 2">
    <name type="scientific">Streptomyces caniscabiei</name>
    <dbReference type="NCBI Taxonomy" id="2746961"/>
    <lineage>
        <taxon>Bacteria</taxon>
        <taxon>Bacillati</taxon>
        <taxon>Actinomycetota</taxon>
        <taxon>Actinomycetes</taxon>
        <taxon>Kitasatosporales</taxon>
        <taxon>Streptomycetaceae</taxon>
        <taxon>Streptomyces</taxon>
    </lineage>
</organism>
<dbReference type="RefSeq" id="WP_193381890.1">
    <property type="nucleotide sequence ID" value="NZ_JABXWF010000033.1"/>
</dbReference>
<comment type="caution">
    <text evidence="1">The sequence shown here is derived from an EMBL/GenBank/DDBJ whole genome shotgun (WGS) entry which is preliminary data.</text>
</comment>
<evidence type="ECO:0000313" key="1">
    <source>
        <dbReference type="EMBL" id="MDX3044640.1"/>
    </source>
</evidence>
<dbReference type="InterPro" id="IPR027417">
    <property type="entry name" value="P-loop_NTPase"/>
</dbReference>
<gene>
    <name evidence="1" type="ORF">PV383_46915</name>
</gene>
<reference evidence="1 2" key="1">
    <citation type="journal article" date="2023" name="Microb. Genom.">
        <title>Mesoterricola silvestris gen. nov., sp. nov., Mesoterricola sediminis sp. nov., Geothrix oryzae sp. nov., Geothrix edaphica sp. nov., Geothrix rubra sp. nov., and Geothrix limicola sp. nov., six novel members of Acidobacteriota isolated from soils.</title>
        <authorList>
            <person name="Weisberg A.J."/>
            <person name="Pearce E."/>
            <person name="Kramer C.G."/>
            <person name="Chang J.H."/>
            <person name="Clarke C.R."/>
        </authorList>
    </citation>
    <scope>NUCLEOTIDE SEQUENCE [LARGE SCALE GENOMIC DNA]</scope>
    <source>
        <strain evidence="1 2">NE20-4-1</strain>
    </source>
</reference>
<dbReference type="EMBL" id="JARAWJ010000098">
    <property type="protein sequence ID" value="MDX3044640.1"/>
    <property type="molecule type" value="Genomic_DNA"/>
</dbReference>
<sequence length="102" mass="10473">MKNIDVLVLHGSPGAGKTTLARVVPDFLREADLAHGVIGLDEISLVHTDQGRSLARENLEAIWPRYAAVPGQPPGDAVTGVGGCGGLGRQGGDNGVYVVFGA</sequence>
<protein>
    <submittedName>
        <fullName evidence="1">Uncharacterized protein</fullName>
    </submittedName>
</protein>
<accession>A0ABU4N519</accession>
<name>A0ABU4N519_9ACTN</name>
<dbReference type="Proteomes" id="UP001282474">
    <property type="component" value="Unassembled WGS sequence"/>
</dbReference>
<dbReference type="SUPFAM" id="SSF52540">
    <property type="entry name" value="P-loop containing nucleoside triphosphate hydrolases"/>
    <property type="match status" value="1"/>
</dbReference>
<keyword evidence="2" id="KW-1185">Reference proteome</keyword>
<evidence type="ECO:0000313" key="2">
    <source>
        <dbReference type="Proteomes" id="UP001282474"/>
    </source>
</evidence>